<accession>A0A0F9Q0T6</accession>
<dbReference type="EMBL" id="LAZR01002393">
    <property type="protein sequence ID" value="KKN30612.1"/>
    <property type="molecule type" value="Genomic_DNA"/>
</dbReference>
<protein>
    <submittedName>
        <fullName evidence="1">Uncharacterized protein</fullName>
    </submittedName>
</protein>
<name>A0A0F9Q0T6_9ZZZZ</name>
<proteinExistence type="predicted"/>
<evidence type="ECO:0000313" key="1">
    <source>
        <dbReference type="EMBL" id="KKN30612.1"/>
    </source>
</evidence>
<sequence>MATPIIQLDGSVSGVGTPGDSRDNFIVPETIRITDTANPAPSTFSVVLRARPPGSSAAISLGPGANEAGFPMDVLGTYLVEVIADGASSGVLAVLGGQDFFFSTQGGAASKLLNGKRPPAAGETIQYGSDGWAVALNEIVAAALSSSQFDAINNASPAPSAANPFVTEGNAELVPVATQALIPTTDQKTDLGTLDGAAHGTVFHSDAAGRVAALAPGNVGQVLETQAAADPVFADAKQKVAAEIIAVGTTNHAGATDTLVALMTSTPGAGDYEVEFGASADLDTVNISMFYSIYVNGVQIAHSEREFRRGGSAGDVAGALHTKADAIGVGDGQAIEIRARLSAGSADIFQRSLSIKKVVP</sequence>
<comment type="caution">
    <text evidence="1">The sequence shown here is derived from an EMBL/GenBank/DDBJ whole genome shotgun (WGS) entry which is preliminary data.</text>
</comment>
<organism evidence="1">
    <name type="scientific">marine sediment metagenome</name>
    <dbReference type="NCBI Taxonomy" id="412755"/>
    <lineage>
        <taxon>unclassified sequences</taxon>
        <taxon>metagenomes</taxon>
        <taxon>ecological metagenomes</taxon>
    </lineage>
</organism>
<reference evidence="1" key="1">
    <citation type="journal article" date="2015" name="Nature">
        <title>Complex archaea that bridge the gap between prokaryotes and eukaryotes.</title>
        <authorList>
            <person name="Spang A."/>
            <person name="Saw J.H."/>
            <person name="Jorgensen S.L."/>
            <person name="Zaremba-Niedzwiedzka K."/>
            <person name="Martijn J."/>
            <person name="Lind A.E."/>
            <person name="van Eijk R."/>
            <person name="Schleper C."/>
            <person name="Guy L."/>
            <person name="Ettema T.J."/>
        </authorList>
    </citation>
    <scope>NUCLEOTIDE SEQUENCE</scope>
</reference>
<dbReference type="AlphaFoldDB" id="A0A0F9Q0T6"/>
<gene>
    <name evidence="1" type="ORF">LCGC14_0832260</name>
</gene>